<dbReference type="Proteomes" id="UP001430919">
    <property type="component" value="Unassembled WGS sequence"/>
</dbReference>
<organism evidence="2 3">
    <name type="scientific">Flavobacterium pisciphilum</name>
    <dbReference type="NCBI Taxonomy" id="2893755"/>
    <lineage>
        <taxon>Bacteria</taxon>
        <taxon>Pseudomonadati</taxon>
        <taxon>Bacteroidota</taxon>
        <taxon>Flavobacteriia</taxon>
        <taxon>Flavobacteriales</taxon>
        <taxon>Flavobacteriaceae</taxon>
        <taxon>Flavobacterium</taxon>
    </lineage>
</organism>
<evidence type="ECO:0000313" key="2">
    <source>
        <dbReference type="EMBL" id="MCC9071239.1"/>
    </source>
</evidence>
<accession>A0ABS8MR56</accession>
<protein>
    <submittedName>
        <fullName evidence="2">Uncharacterized protein</fullName>
    </submittedName>
</protein>
<dbReference type="EMBL" id="JAJJMO010000001">
    <property type="protein sequence ID" value="MCC9071239.1"/>
    <property type="molecule type" value="Genomic_DNA"/>
</dbReference>
<evidence type="ECO:0000313" key="3">
    <source>
        <dbReference type="Proteomes" id="UP001430919"/>
    </source>
</evidence>
<dbReference type="RefSeq" id="WP_229987865.1">
    <property type="nucleotide sequence ID" value="NZ_JAJJMO010000001.1"/>
</dbReference>
<keyword evidence="1" id="KW-0472">Membrane</keyword>
<reference evidence="2" key="1">
    <citation type="submission" date="2021-11" db="EMBL/GenBank/DDBJ databases">
        <title>Description of novel Flavobacterium species.</title>
        <authorList>
            <person name="Saticioglu I.B."/>
            <person name="Ay H."/>
            <person name="Altun S."/>
            <person name="Duman M."/>
        </authorList>
    </citation>
    <scope>NUCLEOTIDE SEQUENCE</scope>
    <source>
        <strain evidence="2">F-65</strain>
    </source>
</reference>
<keyword evidence="3" id="KW-1185">Reference proteome</keyword>
<proteinExistence type="predicted"/>
<gene>
    <name evidence="2" type="ORF">LNQ49_06480</name>
</gene>
<sequence>MNIDAQIRTVFDTSKKMALNKPDYLFITFSKKDKKTNSTIFKVYNNDKVPFFSLITTNKKLLAHSLKEFLSTEKIPFRFETTTDPKILNIETEIRRLFFKDWLIKTKNIYQHHPICMQMALKKNQITMKHLEQEKPNKAFHFYIISILIAFWIGLAAGAGIAYLM</sequence>
<evidence type="ECO:0000256" key="1">
    <source>
        <dbReference type="SAM" id="Phobius"/>
    </source>
</evidence>
<comment type="caution">
    <text evidence="2">The sequence shown here is derived from an EMBL/GenBank/DDBJ whole genome shotgun (WGS) entry which is preliminary data.</text>
</comment>
<keyword evidence="1" id="KW-0812">Transmembrane</keyword>
<name>A0ABS8MR56_9FLAO</name>
<feature type="transmembrane region" description="Helical" evidence="1">
    <location>
        <begin position="140"/>
        <end position="164"/>
    </location>
</feature>
<keyword evidence="1" id="KW-1133">Transmembrane helix</keyword>